<keyword evidence="4" id="KW-1185">Reference proteome</keyword>
<evidence type="ECO:0000259" key="2">
    <source>
        <dbReference type="PROSITE" id="PS51832"/>
    </source>
</evidence>
<gene>
    <name evidence="3" type="ORF">I8J29_13870</name>
</gene>
<name>A0ABS3WAE2_9BACL</name>
<protein>
    <submittedName>
        <fullName evidence="3">HD-GYP domain-containing protein</fullName>
    </submittedName>
</protein>
<dbReference type="CDD" id="cd00077">
    <property type="entry name" value="HDc"/>
    <property type="match status" value="1"/>
</dbReference>
<feature type="domain" description="HD-GYP" evidence="2">
    <location>
        <begin position="113"/>
        <end position="309"/>
    </location>
</feature>
<organism evidence="3 4">
    <name type="scientific">Paenibacillus artemisiicola</name>
    <dbReference type="NCBI Taxonomy" id="1172618"/>
    <lineage>
        <taxon>Bacteria</taxon>
        <taxon>Bacillati</taxon>
        <taxon>Bacillota</taxon>
        <taxon>Bacilli</taxon>
        <taxon>Bacillales</taxon>
        <taxon>Paenibacillaceae</taxon>
        <taxon>Paenibacillus</taxon>
    </lineage>
</organism>
<evidence type="ECO:0000313" key="4">
    <source>
        <dbReference type="Proteomes" id="UP000670947"/>
    </source>
</evidence>
<evidence type="ECO:0000256" key="1">
    <source>
        <dbReference type="SAM" id="Coils"/>
    </source>
</evidence>
<dbReference type="Proteomes" id="UP000670947">
    <property type="component" value="Unassembled WGS sequence"/>
</dbReference>
<dbReference type="Pfam" id="PF13487">
    <property type="entry name" value="HD_5"/>
    <property type="match status" value="1"/>
</dbReference>
<accession>A0ABS3WAE2</accession>
<dbReference type="EMBL" id="JAGGDJ010000008">
    <property type="protein sequence ID" value="MBO7745294.1"/>
    <property type="molecule type" value="Genomic_DNA"/>
</dbReference>
<dbReference type="SUPFAM" id="SSF109604">
    <property type="entry name" value="HD-domain/PDEase-like"/>
    <property type="match status" value="1"/>
</dbReference>
<reference evidence="3 4" key="1">
    <citation type="submission" date="2021-03" db="EMBL/GenBank/DDBJ databases">
        <title>Paenibacillus artemisicola MWE-103 whole genome sequence.</title>
        <authorList>
            <person name="Ham Y.J."/>
        </authorList>
    </citation>
    <scope>NUCLEOTIDE SEQUENCE [LARGE SCALE GENOMIC DNA]</scope>
    <source>
        <strain evidence="3 4">MWE-103</strain>
    </source>
</reference>
<feature type="coiled-coil region" evidence="1">
    <location>
        <begin position="179"/>
        <end position="210"/>
    </location>
</feature>
<comment type="caution">
    <text evidence="3">The sequence shown here is derived from an EMBL/GenBank/DDBJ whole genome shotgun (WGS) entry which is preliminary data.</text>
</comment>
<dbReference type="PANTHER" id="PTHR43155:SF2">
    <property type="entry name" value="CYCLIC DI-GMP PHOSPHODIESTERASE PA4108"/>
    <property type="match status" value="1"/>
</dbReference>
<evidence type="ECO:0000313" key="3">
    <source>
        <dbReference type="EMBL" id="MBO7745294.1"/>
    </source>
</evidence>
<sequence>MRLLPVQLCQPGMRLAKKIYSEEGLVLLGADVELTQKLIKRLDECGIHFVYIHDPRTADLVVPDLISEETRRRALTEIRTNFRNLMDRPNRKSGMTYPYIGKAFRQVMGMVIDDLTGQKDAMVMLMNMGIVDNYLYHHSLNVAVYSTVLGIANGYSRDELMTLGLGAVLHDIGKTQISANILKKEARLSREEYEEMKRHAERGFNLLKDEPNIPLLAAHCAYQHHERLDGSGYPRGIKGDQIHEYAKWIGIVDSYDAMTTTRIYRDPMLPHEAVESLYAGSGTLYEQRLLQLFRDKLAIYPLGISVKLQSGERGVVVDIHSSCPHRPVVRVLSDESGEALRAPYEVDLSKQLTAMIVGVNESEKRPMAGAASS</sequence>
<dbReference type="SMART" id="SM00471">
    <property type="entry name" value="HDc"/>
    <property type="match status" value="1"/>
</dbReference>
<keyword evidence="1" id="KW-0175">Coiled coil</keyword>
<dbReference type="Gene3D" id="1.10.3210.10">
    <property type="entry name" value="Hypothetical protein af1432"/>
    <property type="match status" value="1"/>
</dbReference>
<dbReference type="PROSITE" id="PS51832">
    <property type="entry name" value="HD_GYP"/>
    <property type="match status" value="1"/>
</dbReference>
<dbReference type="InterPro" id="IPR003607">
    <property type="entry name" value="HD/PDEase_dom"/>
</dbReference>
<dbReference type="InterPro" id="IPR037522">
    <property type="entry name" value="HD_GYP_dom"/>
</dbReference>
<dbReference type="PANTHER" id="PTHR43155">
    <property type="entry name" value="CYCLIC DI-GMP PHOSPHODIESTERASE PA4108-RELATED"/>
    <property type="match status" value="1"/>
</dbReference>
<dbReference type="RefSeq" id="WP_208848158.1">
    <property type="nucleotide sequence ID" value="NZ_JAGGDJ010000008.1"/>
</dbReference>
<proteinExistence type="predicted"/>